<proteinExistence type="predicted"/>
<keyword evidence="1" id="KW-1133">Transmembrane helix</keyword>
<sequence length="58" mass="6301">MKHRFTAWQIFVIVWAALFILLVLIGVVLKGPDLLRTTFSDPNAAAHSAASIAAPLRA</sequence>
<name>A0A839QX34_9MICO</name>
<protein>
    <submittedName>
        <fullName evidence="2">Uncharacterized protein</fullName>
    </submittedName>
</protein>
<gene>
    <name evidence="2" type="ORF">FHX50_000789</name>
</gene>
<dbReference type="EMBL" id="JACHWP010000001">
    <property type="protein sequence ID" value="MBB3022541.1"/>
    <property type="molecule type" value="Genomic_DNA"/>
</dbReference>
<evidence type="ECO:0000313" key="3">
    <source>
        <dbReference type="Proteomes" id="UP000568050"/>
    </source>
</evidence>
<keyword evidence="3" id="KW-1185">Reference proteome</keyword>
<reference evidence="2 3" key="1">
    <citation type="submission" date="2020-08" db="EMBL/GenBank/DDBJ databases">
        <title>Sequencing the genomes of 1000 actinobacteria strains.</title>
        <authorList>
            <person name="Klenk H.-P."/>
        </authorList>
    </citation>
    <scope>NUCLEOTIDE SEQUENCE [LARGE SCALE GENOMIC DNA]</scope>
    <source>
        <strain evidence="2 3">DSM 23040</strain>
    </source>
</reference>
<dbReference type="AlphaFoldDB" id="A0A839QX34"/>
<keyword evidence="1" id="KW-0812">Transmembrane</keyword>
<accession>A0A839QX34</accession>
<evidence type="ECO:0000313" key="2">
    <source>
        <dbReference type="EMBL" id="MBB3022541.1"/>
    </source>
</evidence>
<dbReference type="RefSeq" id="WP_183374684.1">
    <property type="nucleotide sequence ID" value="NZ_CBCSFZ010000007.1"/>
</dbReference>
<organism evidence="2 3">
    <name type="scientific">Helcobacillus massiliensis</name>
    <dbReference type="NCBI Taxonomy" id="521392"/>
    <lineage>
        <taxon>Bacteria</taxon>
        <taxon>Bacillati</taxon>
        <taxon>Actinomycetota</taxon>
        <taxon>Actinomycetes</taxon>
        <taxon>Micrococcales</taxon>
        <taxon>Dermabacteraceae</taxon>
        <taxon>Helcobacillus</taxon>
    </lineage>
</organism>
<dbReference type="Proteomes" id="UP000568050">
    <property type="component" value="Unassembled WGS sequence"/>
</dbReference>
<comment type="caution">
    <text evidence="2">The sequence shown here is derived from an EMBL/GenBank/DDBJ whole genome shotgun (WGS) entry which is preliminary data.</text>
</comment>
<feature type="transmembrane region" description="Helical" evidence="1">
    <location>
        <begin position="6"/>
        <end position="29"/>
    </location>
</feature>
<keyword evidence="1" id="KW-0472">Membrane</keyword>
<evidence type="ECO:0000256" key="1">
    <source>
        <dbReference type="SAM" id="Phobius"/>
    </source>
</evidence>